<dbReference type="PANTHER" id="PTHR42709:SF11">
    <property type="entry name" value="DEDA FAMILY PROTEIN"/>
    <property type="match status" value="1"/>
</dbReference>
<organism evidence="2 3">
    <name type="scientific">Chondromyces apiculatus DSM 436</name>
    <dbReference type="NCBI Taxonomy" id="1192034"/>
    <lineage>
        <taxon>Bacteria</taxon>
        <taxon>Pseudomonadati</taxon>
        <taxon>Myxococcota</taxon>
        <taxon>Polyangia</taxon>
        <taxon>Polyangiales</taxon>
        <taxon>Polyangiaceae</taxon>
        <taxon>Chondromyces</taxon>
    </lineage>
</organism>
<proteinExistence type="predicted"/>
<reference evidence="2 3" key="1">
    <citation type="submission" date="2013-05" db="EMBL/GenBank/DDBJ databases">
        <title>Genome assembly of Chondromyces apiculatus DSM 436.</title>
        <authorList>
            <person name="Sharma G."/>
            <person name="Khatri I."/>
            <person name="Kaur C."/>
            <person name="Mayilraj S."/>
            <person name="Subramanian S."/>
        </authorList>
    </citation>
    <scope>NUCLEOTIDE SEQUENCE [LARGE SCALE GENOMIC DNA]</scope>
    <source>
        <strain evidence="2 3">DSM 436</strain>
    </source>
</reference>
<dbReference type="STRING" id="1192034.CAP_5144"/>
<keyword evidence="3" id="KW-1185">Reference proteome</keyword>
<dbReference type="AlphaFoldDB" id="A0A017T4Y3"/>
<feature type="transmembrane region" description="Helical" evidence="1">
    <location>
        <begin position="58"/>
        <end position="85"/>
    </location>
</feature>
<name>A0A017T4Y3_9BACT</name>
<protein>
    <submittedName>
        <fullName evidence="2">DedA protein</fullName>
    </submittedName>
</protein>
<accession>A0A017T4Y3</accession>
<evidence type="ECO:0000256" key="1">
    <source>
        <dbReference type="SAM" id="Phobius"/>
    </source>
</evidence>
<dbReference type="InterPro" id="IPR051311">
    <property type="entry name" value="DedA_domain"/>
</dbReference>
<comment type="caution">
    <text evidence="2">The sequence shown here is derived from an EMBL/GenBank/DDBJ whole genome shotgun (WGS) entry which is preliminary data.</text>
</comment>
<keyword evidence="1" id="KW-1133">Transmembrane helix</keyword>
<feature type="transmembrane region" description="Helical" evidence="1">
    <location>
        <begin position="32"/>
        <end position="51"/>
    </location>
</feature>
<dbReference type="eggNOG" id="COG1238">
    <property type="taxonomic scope" value="Bacteria"/>
</dbReference>
<dbReference type="Proteomes" id="UP000019678">
    <property type="component" value="Unassembled WGS sequence"/>
</dbReference>
<feature type="transmembrane region" description="Helical" evidence="1">
    <location>
        <begin position="120"/>
        <end position="140"/>
    </location>
</feature>
<dbReference type="PANTHER" id="PTHR42709">
    <property type="entry name" value="ALKALINE PHOSPHATASE LIKE PROTEIN"/>
    <property type="match status" value="1"/>
</dbReference>
<evidence type="ECO:0000313" key="2">
    <source>
        <dbReference type="EMBL" id="EYF03880.1"/>
    </source>
</evidence>
<keyword evidence="1" id="KW-0472">Membrane</keyword>
<sequence>MQLVVGLAALAGAAALAGFLLRDELDGLGRAFVGRFGVVGMFVGTYVADAFTFPIPPVFYLFTALTSDVSQVLAVAAVCVASMAAGETGYLLASKLAQFEFFARRLDAARPRVDALFARYGTWAMVAGSLSPLPYSLLCYFSGIYRVPQRIFVVLILLRIPRLVVTYALIRLGWATGA</sequence>
<feature type="transmembrane region" description="Helical" evidence="1">
    <location>
        <begin position="152"/>
        <end position="170"/>
    </location>
</feature>
<evidence type="ECO:0000313" key="3">
    <source>
        <dbReference type="Proteomes" id="UP000019678"/>
    </source>
</evidence>
<dbReference type="EMBL" id="ASRX01000041">
    <property type="protein sequence ID" value="EYF03880.1"/>
    <property type="molecule type" value="Genomic_DNA"/>
</dbReference>
<keyword evidence="1" id="KW-0812">Transmembrane</keyword>
<dbReference type="GO" id="GO:0005886">
    <property type="term" value="C:plasma membrane"/>
    <property type="evidence" value="ECO:0007669"/>
    <property type="project" value="TreeGrafter"/>
</dbReference>
<gene>
    <name evidence="2" type="ORF">CAP_5144</name>
</gene>